<dbReference type="SUPFAM" id="SSF51984">
    <property type="entry name" value="MurCD N-terminal domain"/>
    <property type="match status" value="1"/>
</dbReference>
<proteinExistence type="inferred from homology"/>
<sequence>MTIRAFPSDLFAGSRFAVLGLGRNGAAVVSALLAMGAEVQAWDDKSPPGPDDFACGGDAARFIASPLEDLTGFEALILSPGIPHHLPAPHPVALLAQQAGVPILSDAELLYRAVRKAGSLARFASVTGTNGKSTTTALLAHMLEQARVLVAAGGNLGTASLALPLLPDEGVYVIEMSSYMLERLESFHAATACLLNLTPDHLDRHGTMAGYAAAKRHVFDNMTPRDLAVIGVDDPYCRIQAQELIGKGLTVTLISVENPDCIAGISDALKDAPTLPGTHNLQNALIAQAMARHLGLSDEVIADGLRSYPGLPHRQALAATIDGIRFINDSKATNAEAAEKALLCYDRIIWIAGGIAKSGGIEALAPLFSRVARAYLIGRDAPVLRETLDAHGVANECVDTLEAATLASLAAAKALDAPVVLLSPACASFDQFASFEARGTHFVDILSKLSLATDGQQTGSP</sequence>
<dbReference type="Gene3D" id="3.40.1190.10">
    <property type="entry name" value="Mur-like, catalytic domain"/>
    <property type="match status" value="1"/>
</dbReference>
<keyword evidence="5 7" id="KW-0547">Nucleotide-binding</keyword>
<accession>A0ABQ0Q1U0</accession>
<dbReference type="InterPro" id="IPR036615">
    <property type="entry name" value="Mur_ligase_C_dom_sf"/>
</dbReference>
<organism evidence="9 10">
    <name type="scientific">Asaia krungthepensis NRIC 0535</name>
    <dbReference type="NCBI Taxonomy" id="1307925"/>
    <lineage>
        <taxon>Bacteria</taxon>
        <taxon>Pseudomonadati</taxon>
        <taxon>Pseudomonadota</taxon>
        <taxon>Alphaproteobacteria</taxon>
        <taxon>Acetobacterales</taxon>
        <taxon>Acetobacteraceae</taxon>
        <taxon>Asaia</taxon>
    </lineage>
</organism>
<keyword evidence="7" id="KW-0961">Cell wall biogenesis/degradation</keyword>
<dbReference type="Pfam" id="PF08245">
    <property type="entry name" value="Mur_ligase_M"/>
    <property type="match status" value="1"/>
</dbReference>
<dbReference type="InterPro" id="IPR005762">
    <property type="entry name" value="MurD"/>
</dbReference>
<keyword evidence="6 7" id="KW-0067">ATP-binding</keyword>
<dbReference type="PANTHER" id="PTHR43692">
    <property type="entry name" value="UDP-N-ACETYLMURAMOYLALANINE--D-GLUTAMATE LIGASE"/>
    <property type="match status" value="1"/>
</dbReference>
<evidence type="ECO:0000313" key="9">
    <source>
        <dbReference type="EMBL" id="GBQ87374.1"/>
    </source>
</evidence>
<comment type="caution">
    <text evidence="9">The sequence shown here is derived from an EMBL/GenBank/DDBJ whole genome shotgun (WGS) entry which is preliminary data.</text>
</comment>
<evidence type="ECO:0000256" key="3">
    <source>
        <dbReference type="ARBA" id="ARBA00022490"/>
    </source>
</evidence>
<dbReference type="Proteomes" id="UP001062776">
    <property type="component" value="Unassembled WGS sequence"/>
</dbReference>
<feature type="domain" description="Mur ligase central" evidence="8">
    <location>
        <begin position="126"/>
        <end position="290"/>
    </location>
</feature>
<evidence type="ECO:0000313" key="10">
    <source>
        <dbReference type="Proteomes" id="UP001062776"/>
    </source>
</evidence>
<comment type="pathway">
    <text evidence="2 7">Cell wall biogenesis; peptidoglycan biosynthesis.</text>
</comment>
<evidence type="ECO:0000256" key="2">
    <source>
        <dbReference type="ARBA" id="ARBA00004752"/>
    </source>
</evidence>
<comment type="similarity">
    <text evidence="7">Belongs to the MurCDEF family.</text>
</comment>
<keyword evidence="10" id="KW-1185">Reference proteome</keyword>
<evidence type="ECO:0000256" key="7">
    <source>
        <dbReference type="HAMAP-Rule" id="MF_00639"/>
    </source>
</evidence>
<dbReference type="HAMAP" id="MF_00639">
    <property type="entry name" value="MurD"/>
    <property type="match status" value="1"/>
</dbReference>
<dbReference type="SUPFAM" id="SSF53244">
    <property type="entry name" value="MurD-like peptide ligases, peptide-binding domain"/>
    <property type="match status" value="1"/>
</dbReference>
<evidence type="ECO:0000259" key="8">
    <source>
        <dbReference type="Pfam" id="PF08245"/>
    </source>
</evidence>
<dbReference type="EC" id="6.3.2.9" evidence="7"/>
<keyword evidence="4 7" id="KW-0436">Ligase</keyword>
<dbReference type="EMBL" id="BAPV01000009">
    <property type="protein sequence ID" value="GBQ87374.1"/>
    <property type="molecule type" value="Genomic_DNA"/>
</dbReference>
<dbReference type="Gene3D" id="3.40.50.720">
    <property type="entry name" value="NAD(P)-binding Rossmann-like Domain"/>
    <property type="match status" value="1"/>
</dbReference>
<dbReference type="InterPro" id="IPR036565">
    <property type="entry name" value="Mur-like_cat_sf"/>
</dbReference>
<dbReference type="SUPFAM" id="SSF53623">
    <property type="entry name" value="MurD-like peptide ligases, catalytic domain"/>
    <property type="match status" value="1"/>
</dbReference>
<dbReference type="Gene3D" id="3.90.190.20">
    <property type="entry name" value="Mur ligase, C-terminal domain"/>
    <property type="match status" value="1"/>
</dbReference>
<protein>
    <recommendedName>
        <fullName evidence="7">UDP-N-acetylmuramoylalanine--D-glutamate ligase</fullName>
        <ecNumber evidence="7">6.3.2.9</ecNumber>
    </recommendedName>
    <alternativeName>
        <fullName evidence="7">D-glutamic acid-adding enzyme</fullName>
    </alternativeName>
    <alternativeName>
        <fullName evidence="7">UDP-N-acetylmuramoyl-L-alanyl-D-glutamate synthetase</fullName>
    </alternativeName>
</protein>
<keyword evidence="7" id="KW-0132">Cell division</keyword>
<dbReference type="InterPro" id="IPR013221">
    <property type="entry name" value="Mur_ligase_cen"/>
</dbReference>
<keyword evidence="7" id="KW-0131">Cell cycle</keyword>
<keyword evidence="7" id="KW-0133">Cell shape</keyword>
<feature type="binding site" evidence="7">
    <location>
        <begin position="128"/>
        <end position="134"/>
    </location>
    <ligand>
        <name>ATP</name>
        <dbReference type="ChEBI" id="CHEBI:30616"/>
    </ligand>
</feature>
<comment type="catalytic activity">
    <reaction evidence="7">
        <text>UDP-N-acetyl-alpha-D-muramoyl-L-alanine + D-glutamate + ATP = UDP-N-acetyl-alpha-D-muramoyl-L-alanyl-D-glutamate + ADP + phosphate + H(+)</text>
        <dbReference type="Rhea" id="RHEA:16429"/>
        <dbReference type="ChEBI" id="CHEBI:15378"/>
        <dbReference type="ChEBI" id="CHEBI:29986"/>
        <dbReference type="ChEBI" id="CHEBI:30616"/>
        <dbReference type="ChEBI" id="CHEBI:43474"/>
        <dbReference type="ChEBI" id="CHEBI:83898"/>
        <dbReference type="ChEBI" id="CHEBI:83900"/>
        <dbReference type="ChEBI" id="CHEBI:456216"/>
        <dbReference type="EC" id="6.3.2.9"/>
    </reaction>
</comment>
<comment type="function">
    <text evidence="7">Cell wall formation. Catalyzes the addition of glutamate to the nucleotide precursor UDP-N-acetylmuramoyl-L-alanine (UMA).</text>
</comment>
<name>A0ABQ0Q1U0_9PROT</name>
<keyword evidence="7" id="KW-0573">Peptidoglycan synthesis</keyword>
<reference evidence="9" key="1">
    <citation type="submission" date="2013-04" db="EMBL/GenBank/DDBJ databases">
        <title>The genome sequencing project of 58 acetic acid bacteria.</title>
        <authorList>
            <person name="Okamoto-Kainuma A."/>
            <person name="Ishikawa M."/>
            <person name="Umino S."/>
            <person name="Koizumi Y."/>
            <person name="Shiwa Y."/>
            <person name="Yoshikawa H."/>
            <person name="Matsutani M."/>
            <person name="Matsushita K."/>
        </authorList>
    </citation>
    <scope>NUCLEOTIDE SEQUENCE</scope>
    <source>
        <strain evidence="9">NRIC 0535</strain>
    </source>
</reference>
<evidence type="ECO:0000256" key="6">
    <source>
        <dbReference type="ARBA" id="ARBA00022840"/>
    </source>
</evidence>
<dbReference type="PANTHER" id="PTHR43692:SF1">
    <property type="entry name" value="UDP-N-ACETYLMURAMOYLALANINE--D-GLUTAMATE LIGASE"/>
    <property type="match status" value="1"/>
</dbReference>
<gene>
    <name evidence="7" type="primary">murD</name>
    <name evidence="9" type="ORF">AA0535_1264</name>
</gene>
<comment type="subcellular location">
    <subcellularLocation>
        <location evidence="1 7">Cytoplasm</location>
    </subcellularLocation>
</comment>
<keyword evidence="3 7" id="KW-0963">Cytoplasm</keyword>
<evidence type="ECO:0000256" key="5">
    <source>
        <dbReference type="ARBA" id="ARBA00022741"/>
    </source>
</evidence>
<evidence type="ECO:0000256" key="4">
    <source>
        <dbReference type="ARBA" id="ARBA00022598"/>
    </source>
</evidence>
<dbReference type="NCBIfam" id="TIGR01087">
    <property type="entry name" value="murD"/>
    <property type="match status" value="1"/>
</dbReference>
<evidence type="ECO:0000256" key="1">
    <source>
        <dbReference type="ARBA" id="ARBA00004496"/>
    </source>
</evidence>